<reference evidence="1 2" key="1">
    <citation type="submission" date="2020-04" db="EMBL/GenBank/DDBJ databases">
        <authorList>
            <consortium name="Desulfovibrio sp. FSS-1 genome sequencing consortium"/>
            <person name="Shimoshige H."/>
            <person name="Kobayashi H."/>
            <person name="Maekawa T."/>
        </authorList>
    </citation>
    <scope>NUCLEOTIDE SEQUENCE [LARGE SCALE GENOMIC DNA]</scope>
    <source>
        <strain evidence="1 2">SIID29052-01</strain>
    </source>
</reference>
<dbReference type="AlphaFoldDB" id="A0A6V8LRD0"/>
<keyword evidence="2" id="KW-1185">Reference proteome</keyword>
<sequence>MTPSQRPLAATSWLAPTTLRRNLERIAAWDLPIHQAALLFYQHAPSLAYAPSEFHVRGLETHVHLPTDLPWEQGPGPCWDLCARLMDLAAPLAPWAGVLHPPGDPALLEDFAARWRKASPGWRLLVENIPSDGLEAHWPVIEALDLSLCLDNGHLMAFGQHHLLQRPGLARRVELLHCYAPGPEAGRHRHLGLQLLTPEQRALLGEILDLLDPNTTILFEVFTEEDLRASLETFYALDAERRPRG</sequence>
<organism evidence="1 2">
    <name type="scientific">Fundidesulfovibrio magnetotacticus</name>
    <dbReference type="NCBI Taxonomy" id="2730080"/>
    <lineage>
        <taxon>Bacteria</taxon>
        <taxon>Pseudomonadati</taxon>
        <taxon>Thermodesulfobacteriota</taxon>
        <taxon>Desulfovibrionia</taxon>
        <taxon>Desulfovibrionales</taxon>
        <taxon>Desulfovibrionaceae</taxon>
        <taxon>Fundidesulfovibrio</taxon>
    </lineage>
</organism>
<name>A0A6V8LRD0_9BACT</name>
<comment type="caution">
    <text evidence="1">The sequence shown here is derived from an EMBL/GenBank/DDBJ whole genome shotgun (WGS) entry which is preliminary data.</text>
</comment>
<dbReference type="InterPro" id="IPR036237">
    <property type="entry name" value="Xyl_isomerase-like_sf"/>
</dbReference>
<accession>A0A6V8LRD0</accession>
<dbReference type="SUPFAM" id="SSF51658">
    <property type="entry name" value="Xylose isomerase-like"/>
    <property type="match status" value="1"/>
</dbReference>
<gene>
    <name evidence="1" type="ORF">NNJEOMEG_01364</name>
</gene>
<proteinExistence type="predicted"/>
<evidence type="ECO:0000313" key="2">
    <source>
        <dbReference type="Proteomes" id="UP000494245"/>
    </source>
</evidence>
<reference evidence="1 2" key="2">
    <citation type="submission" date="2020-05" db="EMBL/GenBank/DDBJ databases">
        <title>Draft genome sequence of Desulfovibrio sp. strainFSS-1.</title>
        <authorList>
            <person name="Shimoshige H."/>
            <person name="Kobayashi H."/>
            <person name="Maekawa T."/>
        </authorList>
    </citation>
    <scope>NUCLEOTIDE SEQUENCE [LARGE SCALE GENOMIC DNA]</scope>
    <source>
        <strain evidence="1 2">SIID29052-01</strain>
    </source>
</reference>
<dbReference type="Gene3D" id="3.20.20.150">
    <property type="entry name" value="Divalent-metal-dependent TIM barrel enzymes"/>
    <property type="match status" value="1"/>
</dbReference>
<dbReference type="EMBL" id="BLTE01000005">
    <property type="protein sequence ID" value="GFK93530.1"/>
    <property type="molecule type" value="Genomic_DNA"/>
</dbReference>
<evidence type="ECO:0000313" key="1">
    <source>
        <dbReference type="EMBL" id="GFK93530.1"/>
    </source>
</evidence>
<dbReference type="Proteomes" id="UP000494245">
    <property type="component" value="Unassembled WGS sequence"/>
</dbReference>
<dbReference type="RefSeq" id="WP_173082648.1">
    <property type="nucleotide sequence ID" value="NZ_BLTE01000005.1"/>
</dbReference>
<dbReference type="NCBIfam" id="NF041277">
    <property type="entry name" value="coba_remo_CbiR"/>
    <property type="match status" value="1"/>
</dbReference>
<evidence type="ECO:0008006" key="3">
    <source>
        <dbReference type="Google" id="ProtNLM"/>
    </source>
</evidence>
<protein>
    <recommendedName>
        <fullName evidence="3">Xylose isomerase-like TIM barrel domain-containing protein</fullName>
    </recommendedName>
</protein>